<accession>A0A6A5QAB0</accession>
<evidence type="ECO:0000313" key="2">
    <source>
        <dbReference type="Proteomes" id="UP000800096"/>
    </source>
</evidence>
<reference evidence="1" key="1">
    <citation type="journal article" date="2020" name="Stud. Mycol.">
        <title>101 Dothideomycetes genomes: a test case for predicting lifestyles and emergence of pathogens.</title>
        <authorList>
            <person name="Haridas S."/>
            <person name="Albert R."/>
            <person name="Binder M."/>
            <person name="Bloem J."/>
            <person name="Labutti K."/>
            <person name="Salamov A."/>
            <person name="Andreopoulos B."/>
            <person name="Baker S."/>
            <person name="Barry K."/>
            <person name="Bills G."/>
            <person name="Bluhm B."/>
            <person name="Cannon C."/>
            <person name="Castanera R."/>
            <person name="Culley D."/>
            <person name="Daum C."/>
            <person name="Ezra D."/>
            <person name="Gonzalez J."/>
            <person name="Henrissat B."/>
            <person name="Kuo A."/>
            <person name="Liang C."/>
            <person name="Lipzen A."/>
            <person name="Lutzoni F."/>
            <person name="Magnuson J."/>
            <person name="Mondo S."/>
            <person name="Nolan M."/>
            <person name="Ohm R."/>
            <person name="Pangilinan J."/>
            <person name="Park H.-J."/>
            <person name="Ramirez L."/>
            <person name="Alfaro M."/>
            <person name="Sun H."/>
            <person name="Tritt A."/>
            <person name="Yoshinaga Y."/>
            <person name="Zwiers L.-H."/>
            <person name="Turgeon B."/>
            <person name="Goodwin S."/>
            <person name="Spatafora J."/>
            <person name="Crous P."/>
            <person name="Grigoriev I."/>
        </authorList>
    </citation>
    <scope>NUCLEOTIDE SEQUENCE</scope>
    <source>
        <strain evidence="1">HMLAC05119</strain>
    </source>
</reference>
<proteinExistence type="predicted"/>
<dbReference type="AlphaFoldDB" id="A0A6A5QAB0"/>
<sequence>MFTAQMLRRNFSLFNRVPYGRIVRSAARDGYETITIHRVHISRPLVSKSRIISAVAVATAFYGLSWYVSLEVEIEQVVGKGQESARPDGQWTKVGGQDDDDTVALLFLPTGFAREKKKTFYKGSDPEWQEFKKIASDRARAERIRKELIKITRMASAKTASLRAHIGAVDTSKGKAWVELTFPDGPPVEYERSGIELTDDLEWRKVTRPVADAHQKRLSSLLLPKNAANAVYQDITRKAALSWRNFKLYSGWSEKPESEKVQSMVQGMTAGGDAKAGTGPTSISTGTSAAAAAAAATDSKQPAETPSSLSSQAKELGFILPDPKQLTLDLKQFRQDFRKGSKELSTQPPRGTVVVKGLIEVYGEKARLTWQVVGCYDPKISRYVKLDMALFNVIPHKQSPRG</sequence>
<keyword evidence="2" id="KW-1185">Reference proteome</keyword>
<dbReference type="EMBL" id="ML979140">
    <property type="protein sequence ID" value="KAF1912343.1"/>
    <property type="molecule type" value="Genomic_DNA"/>
</dbReference>
<evidence type="ECO:0000313" key="1">
    <source>
        <dbReference type="EMBL" id="KAF1912343.1"/>
    </source>
</evidence>
<dbReference type="OrthoDB" id="5316527at2759"/>
<dbReference type="Proteomes" id="UP000800096">
    <property type="component" value="Unassembled WGS sequence"/>
</dbReference>
<protein>
    <submittedName>
        <fullName evidence="1">Uncharacterized protein</fullName>
    </submittedName>
</protein>
<name>A0A6A5QAB0_AMPQU</name>
<organism evidence="1 2">
    <name type="scientific">Ampelomyces quisqualis</name>
    <name type="common">Powdery mildew agent</name>
    <dbReference type="NCBI Taxonomy" id="50730"/>
    <lineage>
        <taxon>Eukaryota</taxon>
        <taxon>Fungi</taxon>
        <taxon>Dikarya</taxon>
        <taxon>Ascomycota</taxon>
        <taxon>Pezizomycotina</taxon>
        <taxon>Dothideomycetes</taxon>
        <taxon>Pleosporomycetidae</taxon>
        <taxon>Pleosporales</taxon>
        <taxon>Pleosporineae</taxon>
        <taxon>Phaeosphaeriaceae</taxon>
        <taxon>Ampelomyces</taxon>
    </lineage>
</organism>
<gene>
    <name evidence="1" type="ORF">BDU57DRAFT_458317</name>
</gene>